<reference evidence="2 3" key="1">
    <citation type="submission" date="2020-06" db="EMBL/GenBank/DDBJ databases">
        <authorList>
            <person name="Li R."/>
            <person name="Bekaert M."/>
        </authorList>
    </citation>
    <scope>NUCLEOTIDE SEQUENCE [LARGE SCALE GENOMIC DNA]</scope>
    <source>
        <strain evidence="3">wild</strain>
    </source>
</reference>
<feature type="compositionally biased region" description="Basic and acidic residues" evidence="1">
    <location>
        <begin position="234"/>
        <end position="254"/>
    </location>
</feature>
<sequence>MVHASNYTSQGSLPGTQPANTGGGQYETPHSRYGKWQDTRHTPSHTYGDRQDNRDEDTRQTPARTYGGRQDNRGKDTRQTPARTYGDRQPQGRYNQWNTSVRPKGVTARGSYGQQAFTVAYTCNEDRPRENTRGPDSRGGSRGVSSSASKFSNAPKNIKYEGKGNWQAFFTKFARYAEGSVKQNCNGSIKLQRDYSGGRSESPQMKLGLLVVESVPQARVAEVAIMSPGVDANLPRDREGNGESRVSVEVRAESESGQSSNSEEEATPSGRLDRNLLNTLANILRHEDLELGHKLLPGGYLFVEEILKGHPGFAGYSLPDIHKLVKVDVDKRFTLMRDIDSGYSGEELDLGNLVTPALLTGDHESSVANIERERIGAILAIEESNSLHQVAAPTETTLTSDEEAQESWDSTSEGEAGTTLVEEASDEETVTGFTTGEFDRKATTERNIPLYKGTVIIDKSPVSQKSASVHTESPNSRWGSLFKAENIGARYCNLPTPTVDSGPTVLRVTIATIRWGPSRRQWDPRIPTLYKGIKTIQVKMENEGGSAQSPRSNQDLQPFSVQGLVCIKERGSWCMIQRRTIPRLLGSQFVGNTLY</sequence>
<feature type="compositionally biased region" description="Basic and acidic residues" evidence="1">
    <location>
        <begin position="35"/>
        <end position="59"/>
    </location>
</feature>
<feature type="region of interest" description="Disordered" evidence="1">
    <location>
        <begin position="1"/>
        <end position="157"/>
    </location>
</feature>
<feature type="region of interest" description="Disordered" evidence="1">
    <location>
        <begin position="393"/>
        <end position="418"/>
    </location>
</feature>
<keyword evidence="3" id="KW-1185">Reference proteome</keyword>
<dbReference type="AlphaFoldDB" id="A0A6J8BGD6"/>
<feature type="compositionally biased region" description="Polar residues" evidence="1">
    <location>
        <begin position="92"/>
        <end position="101"/>
    </location>
</feature>
<feature type="region of interest" description="Disordered" evidence="1">
    <location>
        <begin position="231"/>
        <end position="272"/>
    </location>
</feature>
<feature type="compositionally biased region" description="Polar residues" evidence="1">
    <location>
        <begin position="1"/>
        <end position="20"/>
    </location>
</feature>
<evidence type="ECO:0000313" key="2">
    <source>
        <dbReference type="EMBL" id="CAC5382842.1"/>
    </source>
</evidence>
<evidence type="ECO:0000256" key="1">
    <source>
        <dbReference type="SAM" id="MobiDB-lite"/>
    </source>
</evidence>
<dbReference type="OrthoDB" id="419694at2759"/>
<organism evidence="2 3">
    <name type="scientific">Mytilus coruscus</name>
    <name type="common">Sea mussel</name>
    <dbReference type="NCBI Taxonomy" id="42192"/>
    <lineage>
        <taxon>Eukaryota</taxon>
        <taxon>Metazoa</taxon>
        <taxon>Spiralia</taxon>
        <taxon>Lophotrochozoa</taxon>
        <taxon>Mollusca</taxon>
        <taxon>Bivalvia</taxon>
        <taxon>Autobranchia</taxon>
        <taxon>Pteriomorphia</taxon>
        <taxon>Mytilida</taxon>
        <taxon>Mytiloidea</taxon>
        <taxon>Mytilidae</taxon>
        <taxon>Mytilinae</taxon>
        <taxon>Mytilus</taxon>
    </lineage>
</organism>
<dbReference type="Gene3D" id="1.10.10.970">
    <property type="entry name" value="RNA 2'-phosphotransferase, Tpt1/KptA family, N-terminal domain"/>
    <property type="match status" value="1"/>
</dbReference>
<accession>A0A6J8BGD6</accession>
<dbReference type="Proteomes" id="UP000507470">
    <property type="component" value="Unassembled WGS sequence"/>
</dbReference>
<evidence type="ECO:0000313" key="3">
    <source>
        <dbReference type="Proteomes" id="UP000507470"/>
    </source>
</evidence>
<feature type="compositionally biased region" description="Basic and acidic residues" evidence="1">
    <location>
        <begin position="124"/>
        <end position="136"/>
    </location>
</feature>
<dbReference type="InterPro" id="IPR042080">
    <property type="entry name" value="RNA_2'-PTrans_N"/>
</dbReference>
<evidence type="ECO:0008006" key="4">
    <source>
        <dbReference type="Google" id="ProtNLM"/>
    </source>
</evidence>
<name>A0A6J8BGD6_MYTCO</name>
<gene>
    <name evidence="2" type="ORF">MCOR_18634</name>
</gene>
<dbReference type="EMBL" id="CACVKT020003265">
    <property type="protein sequence ID" value="CAC5382842.1"/>
    <property type="molecule type" value="Genomic_DNA"/>
</dbReference>
<feature type="compositionally biased region" description="Low complexity" evidence="1">
    <location>
        <begin position="143"/>
        <end position="152"/>
    </location>
</feature>
<proteinExistence type="predicted"/>
<protein>
    <recommendedName>
        <fullName evidence="4">2'-phosphotransferase</fullName>
    </recommendedName>
</protein>